<name>A0AAV4UR79_CAEEX</name>
<reference evidence="2 3" key="1">
    <citation type="submission" date="2021-06" db="EMBL/GenBank/DDBJ databases">
        <title>Caerostris extrusa draft genome.</title>
        <authorList>
            <person name="Kono N."/>
            <person name="Arakawa K."/>
        </authorList>
    </citation>
    <scope>NUCLEOTIDE SEQUENCE [LARGE SCALE GENOMIC DNA]</scope>
</reference>
<keyword evidence="3" id="KW-1185">Reference proteome</keyword>
<dbReference type="InterPro" id="IPR036249">
    <property type="entry name" value="Thioredoxin-like_sf"/>
</dbReference>
<sequence>MVKPILGYWNLRGRAEPIRYILHYKNVDFEDKKYPYGEDDWKKLSLLLVWTFQIHRTSSTVTPNSPRQWQF</sequence>
<accession>A0AAV4UR79</accession>
<dbReference type="Proteomes" id="UP001054945">
    <property type="component" value="Unassembled WGS sequence"/>
</dbReference>
<dbReference type="EMBL" id="BPLR01013324">
    <property type="protein sequence ID" value="GIY60396.1"/>
    <property type="molecule type" value="Genomic_DNA"/>
</dbReference>
<dbReference type="AlphaFoldDB" id="A0AAV4UR79"/>
<dbReference type="CDD" id="cd03039">
    <property type="entry name" value="GST_N_Sigma_like"/>
    <property type="match status" value="1"/>
</dbReference>
<dbReference type="Gene3D" id="1.20.1050.130">
    <property type="match status" value="1"/>
</dbReference>
<evidence type="ECO:0000259" key="1">
    <source>
        <dbReference type="PROSITE" id="PS50404"/>
    </source>
</evidence>
<dbReference type="SUPFAM" id="SSF52833">
    <property type="entry name" value="Thioredoxin-like"/>
    <property type="match status" value="1"/>
</dbReference>
<gene>
    <name evidence="2" type="ORF">CEXT_68091</name>
</gene>
<proteinExistence type="predicted"/>
<protein>
    <recommendedName>
        <fullName evidence="1">GST N-terminal domain-containing protein</fullName>
    </recommendedName>
</protein>
<comment type="caution">
    <text evidence="2">The sequence shown here is derived from an EMBL/GenBank/DDBJ whole genome shotgun (WGS) entry which is preliminary data.</text>
</comment>
<evidence type="ECO:0000313" key="2">
    <source>
        <dbReference type="EMBL" id="GIY60396.1"/>
    </source>
</evidence>
<dbReference type="InterPro" id="IPR004045">
    <property type="entry name" value="Glutathione_S-Trfase_N"/>
</dbReference>
<evidence type="ECO:0000313" key="3">
    <source>
        <dbReference type="Proteomes" id="UP001054945"/>
    </source>
</evidence>
<organism evidence="2 3">
    <name type="scientific">Caerostris extrusa</name>
    <name type="common">Bark spider</name>
    <name type="synonym">Caerostris bankana</name>
    <dbReference type="NCBI Taxonomy" id="172846"/>
    <lineage>
        <taxon>Eukaryota</taxon>
        <taxon>Metazoa</taxon>
        <taxon>Ecdysozoa</taxon>
        <taxon>Arthropoda</taxon>
        <taxon>Chelicerata</taxon>
        <taxon>Arachnida</taxon>
        <taxon>Araneae</taxon>
        <taxon>Araneomorphae</taxon>
        <taxon>Entelegynae</taxon>
        <taxon>Araneoidea</taxon>
        <taxon>Araneidae</taxon>
        <taxon>Caerostris</taxon>
    </lineage>
</organism>
<feature type="domain" description="GST N-terminal" evidence="1">
    <location>
        <begin position="2"/>
        <end position="71"/>
    </location>
</feature>
<dbReference type="PROSITE" id="PS50404">
    <property type="entry name" value="GST_NTER"/>
    <property type="match status" value="1"/>
</dbReference>